<proteinExistence type="predicted"/>
<dbReference type="InterPro" id="IPR037401">
    <property type="entry name" value="SnoaL-like"/>
</dbReference>
<name>F4C9K4_SPHS2</name>
<evidence type="ECO:0000313" key="2">
    <source>
        <dbReference type="EMBL" id="ADZ80888.1"/>
    </source>
</evidence>
<dbReference type="Gene3D" id="3.10.450.50">
    <property type="match status" value="1"/>
</dbReference>
<keyword evidence="2" id="KW-0223">Dioxygenase</keyword>
<dbReference type="PATRIC" id="fig|743722.3.peg.4651"/>
<feature type="domain" description="SnoaL-like" evidence="1">
    <location>
        <begin position="3"/>
        <end position="127"/>
    </location>
</feature>
<dbReference type="GO" id="GO:0051213">
    <property type="term" value="F:dioxygenase activity"/>
    <property type="evidence" value="ECO:0007669"/>
    <property type="project" value="UniProtKB-KW"/>
</dbReference>
<protein>
    <submittedName>
        <fullName evidence="2">Dioxygenase beta subunit</fullName>
    </submittedName>
</protein>
<keyword evidence="2" id="KW-0560">Oxidoreductase</keyword>
<organism evidence="2">
    <name type="scientific">Sphingobacterium sp. (strain 21)</name>
    <dbReference type="NCBI Taxonomy" id="743722"/>
    <lineage>
        <taxon>Bacteria</taxon>
        <taxon>Pseudomonadati</taxon>
        <taxon>Bacteroidota</taxon>
        <taxon>Sphingobacteriia</taxon>
        <taxon>Sphingobacteriales</taxon>
        <taxon>Sphingobacteriaceae</taxon>
        <taxon>Sphingobacterium</taxon>
    </lineage>
</organism>
<dbReference type="STRING" id="743722.Sph21_4367"/>
<dbReference type="SUPFAM" id="SSF54427">
    <property type="entry name" value="NTF2-like"/>
    <property type="match status" value="1"/>
</dbReference>
<dbReference type="HOGENOM" id="CLU_106738_8_1_10"/>
<accession>F4C9K4</accession>
<dbReference type="eggNOG" id="COG5517">
    <property type="taxonomic scope" value="Bacteria"/>
</dbReference>
<dbReference type="EMBL" id="CP002584">
    <property type="protein sequence ID" value="ADZ80888.1"/>
    <property type="molecule type" value="Genomic_DNA"/>
</dbReference>
<dbReference type="AlphaFoldDB" id="F4C9K4"/>
<dbReference type="InterPro" id="IPR032710">
    <property type="entry name" value="NTF2-like_dom_sf"/>
</dbReference>
<dbReference type="Pfam" id="PF13577">
    <property type="entry name" value="SnoaL_4"/>
    <property type="match status" value="1"/>
</dbReference>
<reference evidence="2" key="1">
    <citation type="submission" date="2011-03" db="EMBL/GenBank/DDBJ databases">
        <title>Complete sequence of Sphingobacterium sp. 21.</title>
        <authorList>
            <consortium name="US DOE Joint Genome Institute"/>
            <person name="Lucas S."/>
            <person name="Copeland A."/>
            <person name="Lapidus A."/>
            <person name="Cheng J.-F."/>
            <person name="Goodwin L."/>
            <person name="Pitluck S."/>
            <person name="Davenport K."/>
            <person name="Detter J.C."/>
            <person name="Han C."/>
            <person name="Tapia R."/>
            <person name="Land M."/>
            <person name="Hauser L."/>
            <person name="Kyrpides N."/>
            <person name="Ivanova N."/>
            <person name="Ovchinnikova G."/>
            <person name="Pagani I."/>
            <person name="Siebers A.K."/>
            <person name="Allgaier M."/>
            <person name="Thelen M.P."/>
            <person name="Hugenholtz P."/>
            <person name="Woyke T."/>
        </authorList>
    </citation>
    <scope>NUCLEOTIDE SEQUENCE</scope>
    <source>
        <strain evidence="2">21</strain>
    </source>
</reference>
<dbReference type="KEGG" id="shg:Sph21_4367"/>
<evidence type="ECO:0000259" key="1">
    <source>
        <dbReference type="Pfam" id="PF13577"/>
    </source>
</evidence>
<gene>
    <name evidence="2" type="ordered locus">Sph21_4367</name>
</gene>
<sequence length="156" mass="17546">MSSEQQIMNLIAQYTHYVDQAKFDKVGELFANGRIIAPGSTMEGKDDVAKQLEQNLQVYADGTPRTAHVTTNSLLDILEDKDEATAVSYLTIFQQDADHDFSLQPIAIGRYHDLFKRMDGKWYFSVRELIITLAGDLSHHAKPNTIDLSTIENNGK</sequence>